<name>A0A9X3TNQ3_9BACL</name>
<dbReference type="Proteomes" id="UP001151071">
    <property type="component" value="Unassembled WGS sequence"/>
</dbReference>
<dbReference type="RefSeq" id="WP_122958949.1">
    <property type="nucleotide sequence ID" value="NZ_JAPYYP010000005.1"/>
</dbReference>
<dbReference type="EMBL" id="JAPYYP010000005">
    <property type="protein sequence ID" value="MDA5107876.1"/>
    <property type="molecule type" value="Genomic_DNA"/>
</dbReference>
<evidence type="ECO:0000313" key="2">
    <source>
        <dbReference type="Proteomes" id="UP001151071"/>
    </source>
</evidence>
<sequence>MEERDIRITVDYYYEWDDTELVNGTDDGWVVNWDTEEAYADATGADSDISIVENEIGGMGMEVEDDNKRGNAWVILTARRWLNVCSGRFSIQPR</sequence>
<proteinExistence type="predicted"/>
<evidence type="ECO:0000313" key="1">
    <source>
        <dbReference type="EMBL" id="MDA5107876.1"/>
    </source>
</evidence>
<keyword evidence="2" id="KW-1185">Reference proteome</keyword>
<protein>
    <submittedName>
        <fullName evidence="1">Uncharacterized protein</fullName>
    </submittedName>
</protein>
<reference evidence="1" key="1">
    <citation type="submission" date="2022-12" db="EMBL/GenBank/DDBJ databases">
        <title>Draft genome sequence of the thermophilic strain Brevibacillus thermoruber HT42, isolated from Los Humeros, Puebla, Mexico, with biotechnological potential.</title>
        <authorList>
            <person name="Lara Sanchez J."/>
            <person name="Solis Palacios R."/>
            <person name="Bustos Baena A.S."/>
            <person name="Ruz Baez A.E."/>
            <person name="Espinosa Luna G."/>
            <person name="Oliart Ros R.M."/>
        </authorList>
    </citation>
    <scope>NUCLEOTIDE SEQUENCE</scope>
    <source>
        <strain evidence="1">HT42</strain>
    </source>
</reference>
<accession>A0A9X3TNQ3</accession>
<gene>
    <name evidence="1" type="ORF">O3V59_05870</name>
</gene>
<comment type="caution">
    <text evidence="1">The sequence shown here is derived from an EMBL/GenBank/DDBJ whole genome shotgun (WGS) entry which is preliminary data.</text>
</comment>
<dbReference type="AlphaFoldDB" id="A0A9X3TNQ3"/>
<organism evidence="1 2">
    <name type="scientific">Brevibacillus thermoruber</name>
    <dbReference type="NCBI Taxonomy" id="33942"/>
    <lineage>
        <taxon>Bacteria</taxon>
        <taxon>Bacillati</taxon>
        <taxon>Bacillota</taxon>
        <taxon>Bacilli</taxon>
        <taxon>Bacillales</taxon>
        <taxon>Paenibacillaceae</taxon>
        <taxon>Brevibacillus</taxon>
    </lineage>
</organism>